<dbReference type="SMART" id="SM00642">
    <property type="entry name" value="Aamy"/>
    <property type="match status" value="1"/>
</dbReference>
<sequence>MEILFDSRQKKYKTPFGCLRQGEPCSIMIQIPSDHHIQAVSLCLEDDMGNLLNKILLQQDAGEHGYLNYRGRFKLEECGLYYYYFEVQAGWETFFVWKHEDKPALTGNGKWQLTCFARGYDTPQGFQGKVMYQIFPDRFFQKGTCDTSGKLKSFVMHQSTDETPVYRPDEKGIVQNNDFFGGNLQGIMEKLPYLEELGVQVLYLNPIFSAYSNHRYDTCDYKAIDPLLGTEEDFCALCEAVHKRGMKLLLDGVFSHTGERSIYFDKYREHGTEGAYGNPDSPYRSWFQFDPKDPNGYHSWWGINTLPCTEELDPGFLDYIIEGEDSVVAHWLRLGADGFRLDVADELPDEFIARLHRRVKELNPNALVLGEVWEDASYKISYSVRRKYFTNQELDATMNYPYKDAVIGYVKGEQSSGQLAQTVMSIAENYPKPVLDCVMNSLSTHDTMRILTVLGANQYPQSKEERANYRLSAEEYQKAVQRLKLAGFLQFMLPGCPCIYYGDEIGMQGFEDPLNRAFFDWEHQDKELQRYFRELARLKKQHTALQTGTIQVLADRNGVVCFQREALAEKLVFITCMNDHYECFTNYSIEMMAGGEWEDGCLRLSKYGFALLRAR</sequence>
<evidence type="ECO:0000313" key="4">
    <source>
        <dbReference type="EMBL" id="MBC8610471.1"/>
    </source>
</evidence>
<dbReference type="PANTHER" id="PTHR10357:SF210">
    <property type="entry name" value="MALTODEXTRIN GLUCOSIDASE"/>
    <property type="match status" value="1"/>
</dbReference>
<evidence type="ECO:0000256" key="1">
    <source>
        <dbReference type="ARBA" id="ARBA00022801"/>
    </source>
</evidence>
<evidence type="ECO:0000259" key="3">
    <source>
        <dbReference type="SMART" id="SM00642"/>
    </source>
</evidence>
<dbReference type="InterPro" id="IPR017853">
    <property type="entry name" value="GH"/>
</dbReference>
<evidence type="ECO:0000256" key="2">
    <source>
        <dbReference type="ARBA" id="ARBA00023295"/>
    </source>
</evidence>
<keyword evidence="2" id="KW-0326">Glycosidase</keyword>
<evidence type="ECO:0000313" key="5">
    <source>
        <dbReference type="Proteomes" id="UP000632659"/>
    </source>
</evidence>
<dbReference type="Gene3D" id="3.20.20.80">
    <property type="entry name" value="Glycosidases"/>
    <property type="match status" value="1"/>
</dbReference>
<feature type="domain" description="Glycosyl hydrolase family 13 catalytic" evidence="3">
    <location>
        <begin position="133"/>
        <end position="539"/>
    </location>
</feature>
<organism evidence="4 5">
    <name type="scientific">Massiliimalia timonensis</name>
    <dbReference type="NCBI Taxonomy" id="1987501"/>
    <lineage>
        <taxon>Bacteria</taxon>
        <taxon>Bacillati</taxon>
        <taxon>Bacillota</taxon>
        <taxon>Clostridia</taxon>
        <taxon>Eubacteriales</taxon>
        <taxon>Oscillospiraceae</taxon>
        <taxon>Massiliimalia</taxon>
    </lineage>
</organism>
<dbReference type="GO" id="GO:0005975">
    <property type="term" value="P:carbohydrate metabolic process"/>
    <property type="evidence" value="ECO:0007669"/>
    <property type="project" value="InterPro"/>
</dbReference>
<dbReference type="SUPFAM" id="SSF51445">
    <property type="entry name" value="(Trans)glycosidases"/>
    <property type="match status" value="1"/>
</dbReference>
<dbReference type="RefSeq" id="WP_187536332.1">
    <property type="nucleotide sequence ID" value="NZ_JACRTL010000002.1"/>
</dbReference>
<name>A0A8J6PDH0_9FIRM</name>
<accession>A0A8J6PDH0</accession>
<gene>
    <name evidence="4" type="ORF">H8702_04960</name>
</gene>
<keyword evidence="1 4" id="KW-0378">Hydrolase</keyword>
<dbReference type="Proteomes" id="UP000632659">
    <property type="component" value="Unassembled WGS sequence"/>
</dbReference>
<protein>
    <submittedName>
        <fullName evidence="4">Glycoside hydrolase family 13 protein</fullName>
    </submittedName>
</protein>
<dbReference type="EMBL" id="JACRTL010000002">
    <property type="protein sequence ID" value="MBC8610471.1"/>
    <property type="molecule type" value="Genomic_DNA"/>
</dbReference>
<dbReference type="Pfam" id="PF00128">
    <property type="entry name" value="Alpha-amylase"/>
    <property type="match status" value="1"/>
</dbReference>
<dbReference type="Gene3D" id="3.90.400.10">
    <property type="entry name" value="Oligo-1,6-glucosidase, Domain 2"/>
    <property type="match status" value="1"/>
</dbReference>
<proteinExistence type="predicted"/>
<comment type="caution">
    <text evidence="4">The sequence shown here is derived from an EMBL/GenBank/DDBJ whole genome shotgun (WGS) entry which is preliminary data.</text>
</comment>
<dbReference type="GO" id="GO:0016798">
    <property type="term" value="F:hydrolase activity, acting on glycosyl bonds"/>
    <property type="evidence" value="ECO:0007669"/>
    <property type="project" value="UniProtKB-KW"/>
</dbReference>
<dbReference type="InterPro" id="IPR006047">
    <property type="entry name" value="GH13_cat_dom"/>
</dbReference>
<keyword evidence="5" id="KW-1185">Reference proteome</keyword>
<dbReference type="PANTHER" id="PTHR10357">
    <property type="entry name" value="ALPHA-AMYLASE FAMILY MEMBER"/>
    <property type="match status" value="1"/>
</dbReference>
<dbReference type="InterPro" id="IPR045857">
    <property type="entry name" value="O16G_dom_2"/>
</dbReference>
<reference evidence="4" key="1">
    <citation type="submission" date="2020-08" db="EMBL/GenBank/DDBJ databases">
        <title>Genome public.</title>
        <authorList>
            <person name="Liu C."/>
            <person name="Sun Q."/>
        </authorList>
    </citation>
    <scope>NUCLEOTIDE SEQUENCE</scope>
    <source>
        <strain evidence="4">NSJ-15</strain>
    </source>
</reference>
<dbReference type="AlphaFoldDB" id="A0A8J6PDH0"/>
<dbReference type="CDD" id="cd11338">
    <property type="entry name" value="AmyAc_CMD"/>
    <property type="match status" value="1"/>
</dbReference>